<keyword evidence="3" id="KW-1185">Reference proteome</keyword>
<reference evidence="3" key="1">
    <citation type="submission" date="2018-04" db="EMBL/GenBank/DDBJ databases">
        <authorList>
            <person name="Lucker S."/>
            <person name="Sakoula D."/>
        </authorList>
    </citation>
    <scope>NUCLEOTIDE SEQUENCE [LARGE SCALE GENOMIC DNA]</scope>
</reference>
<protein>
    <submittedName>
        <fullName evidence="2">Uncharacterized protein</fullName>
    </submittedName>
</protein>
<dbReference type="InParanoid" id="A0A330L855"/>
<dbReference type="RefSeq" id="WP_146216201.1">
    <property type="nucleotide sequence ID" value="NZ_OUNR01000018.1"/>
</dbReference>
<evidence type="ECO:0000313" key="2">
    <source>
        <dbReference type="EMBL" id="SPP66105.1"/>
    </source>
</evidence>
<keyword evidence="1" id="KW-0472">Membrane</keyword>
<sequence>MKSLTPLKTGGFRIVVIAVLSACTTIHPETISQFLGPAEQEKFQQDFAECYEWAESKRPKFSFSDLYGPLSAAFLLVVVGAIVEYKQRLPGQPLPDASPQHGGKALMGFSIAGVAAASGLIVAGMISRQHDADAAMRSCLSARGYTLS</sequence>
<accession>A0A330L855</accession>
<evidence type="ECO:0000313" key="3">
    <source>
        <dbReference type="Proteomes" id="UP000248168"/>
    </source>
</evidence>
<keyword evidence="1" id="KW-1133">Transmembrane helix</keyword>
<dbReference type="Proteomes" id="UP000248168">
    <property type="component" value="Unassembled WGS sequence"/>
</dbReference>
<proteinExistence type="predicted"/>
<organism evidence="2 3">
    <name type="scientific">Nitrospira lenta</name>
    <dbReference type="NCBI Taxonomy" id="1436998"/>
    <lineage>
        <taxon>Bacteria</taxon>
        <taxon>Pseudomonadati</taxon>
        <taxon>Nitrospirota</taxon>
        <taxon>Nitrospiria</taxon>
        <taxon>Nitrospirales</taxon>
        <taxon>Nitrospiraceae</taxon>
        <taxon>Nitrospira</taxon>
    </lineage>
</organism>
<name>A0A330L855_9BACT</name>
<keyword evidence="1" id="KW-0812">Transmembrane</keyword>
<evidence type="ECO:0000256" key="1">
    <source>
        <dbReference type="SAM" id="Phobius"/>
    </source>
</evidence>
<dbReference type="EMBL" id="OUNR01000018">
    <property type="protein sequence ID" value="SPP66105.1"/>
    <property type="molecule type" value="Genomic_DNA"/>
</dbReference>
<feature type="transmembrane region" description="Helical" evidence="1">
    <location>
        <begin position="105"/>
        <end position="127"/>
    </location>
</feature>
<dbReference type="AlphaFoldDB" id="A0A330L855"/>
<gene>
    <name evidence="2" type="ORF">NITLEN_50145</name>
</gene>
<feature type="transmembrane region" description="Helical" evidence="1">
    <location>
        <begin position="66"/>
        <end position="85"/>
    </location>
</feature>